<dbReference type="Gene3D" id="2.60.40.60">
    <property type="entry name" value="Cadherins"/>
    <property type="match status" value="1"/>
</dbReference>
<dbReference type="PROSITE" id="PS50268">
    <property type="entry name" value="CADHERIN_2"/>
    <property type="match status" value="1"/>
</dbReference>
<dbReference type="EMBL" id="FSRG01000006">
    <property type="protein sequence ID" value="SIO30997.1"/>
    <property type="molecule type" value="Genomic_DNA"/>
</dbReference>
<evidence type="ECO:0000313" key="7">
    <source>
        <dbReference type="Proteomes" id="UP000184694"/>
    </source>
</evidence>
<protein>
    <recommendedName>
        <fullName evidence="5">Cadherin domain-containing protein</fullName>
    </recommendedName>
</protein>
<dbReference type="PANTHER" id="PTHR24027:SF438">
    <property type="entry name" value="CADHERIN 23"/>
    <property type="match status" value="1"/>
</dbReference>
<reference evidence="7" key="1">
    <citation type="submission" date="2016-11" db="EMBL/GenBank/DDBJ databases">
        <authorList>
            <person name="Varghese N."/>
            <person name="Submissions S."/>
        </authorList>
    </citation>
    <scope>NUCLEOTIDE SEQUENCE [LARGE SCALE GENOMIC DNA]</scope>
    <source>
        <strain evidence="7">DSM 17456</strain>
    </source>
</reference>
<organism evidence="6 7">
    <name type="scientific">Halodesulfovibrio marinisediminis DSM 17456</name>
    <dbReference type="NCBI Taxonomy" id="1121457"/>
    <lineage>
        <taxon>Bacteria</taxon>
        <taxon>Pseudomonadati</taxon>
        <taxon>Thermodesulfobacteriota</taxon>
        <taxon>Desulfovibrionia</taxon>
        <taxon>Desulfovibrionales</taxon>
        <taxon>Desulfovibrionaceae</taxon>
        <taxon>Halodesulfovibrio</taxon>
    </lineage>
</organism>
<dbReference type="STRING" id="1121457.SAMN02745161_2720"/>
<name>A0A1N6IG47_9BACT</name>
<dbReference type="Gene3D" id="2.60.120.200">
    <property type="match status" value="1"/>
</dbReference>
<keyword evidence="3" id="KW-0106">Calcium</keyword>
<gene>
    <name evidence="6" type="ORF">SAMN02745161_2720</name>
</gene>
<evidence type="ECO:0000256" key="3">
    <source>
        <dbReference type="ARBA" id="ARBA00022837"/>
    </source>
</evidence>
<dbReference type="GO" id="GO:0005509">
    <property type="term" value="F:calcium ion binding"/>
    <property type="evidence" value="ECO:0007669"/>
    <property type="project" value="InterPro"/>
</dbReference>
<keyword evidence="7" id="KW-1185">Reference proteome</keyword>
<feature type="domain" description="Cadherin" evidence="5">
    <location>
        <begin position="52"/>
        <end position="141"/>
    </location>
</feature>
<dbReference type="GO" id="GO:0016477">
    <property type="term" value="P:cell migration"/>
    <property type="evidence" value="ECO:0007669"/>
    <property type="project" value="TreeGrafter"/>
</dbReference>
<accession>A0A1N6IG47</accession>
<dbReference type="SUPFAM" id="SSF49313">
    <property type="entry name" value="Cadherin-like"/>
    <property type="match status" value="2"/>
</dbReference>
<keyword evidence="4" id="KW-0472">Membrane</keyword>
<dbReference type="InterPro" id="IPR015919">
    <property type="entry name" value="Cadherin-like_sf"/>
</dbReference>
<evidence type="ECO:0000256" key="4">
    <source>
        <dbReference type="ARBA" id="ARBA00023136"/>
    </source>
</evidence>
<dbReference type="GO" id="GO:0016342">
    <property type="term" value="C:catenin complex"/>
    <property type="evidence" value="ECO:0007669"/>
    <property type="project" value="TreeGrafter"/>
</dbReference>
<dbReference type="GO" id="GO:0007156">
    <property type="term" value="P:homophilic cell adhesion via plasma membrane adhesion molecules"/>
    <property type="evidence" value="ECO:0007669"/>
    <property type="project" value="InterPro"/>
</dbReference>
<dbReference type="InterPro" id="IPR039808">
    <property type="entry name" value="Cadherin"/>
</dbReference>
<evidence type="ECO:0000256" key="1">
    <source>
        <dbReference type="ARBA" id="ARBA00004370"/>
    </source>
</evidence>
<dbReference type="AlphaFoldDB" id="A0A1N6IG47"/>
<dbReference type="CDD" id="cd11304">
    <property type="entry name" value="Cadherin_repeat"/>
    <property type="match status" value="2"/>
</dbReference>
<evidence type="ECO:0000313" key="6">
    <source>
        <dbReference type="EMBL" id="SIO30997.1"/>
    </source>
</evidence>
<dbReference type="Proteomes" id="UP000184694">
    <property type="component" value="Unassembled WGS sequence"/>
</dbReference>
<sequence length="270" mass="28932">MQDGWDGKSLEFTVSSIDKAGNENLHHTVVKDMTVDLTAPDVTITNSPVVENSDGQHVAKVSANEQVTFEIVSGNDNDWFTIDDSGSISVTPAGIAAGVMDAESSNPGGTLEVQVTDLAGNKTVDSVTIEVTDVNEFAPEFTSSLKPVEIPKTVHGATKTGDRIVLDLDARDLDAGDSIVKYRLLTHNDKFEIDPKSGVVTVKEGVELDFESPSWSYDTVGDAKNNGSVYTLTTAENSQEGSVWSEQAFDVTKDFTLTAKMFFGNKDGAD</sequence>
<evidence type="ECO:0000259" key="5">
    <source>
        <dbReference type="PROSITE" id="PS50268"/>
    </source>
</evidence>
<keyword evidence="2" id="KW-0677">Repeat</keyword>
<comment type="subcellular location">
    <subcellularLocation>
        <location evidence="1">Membrane</location>
    </subcellularLocation>
</comment>
<proteinExistence type="predicted"/>
<dbReference type="GO" id="GO:0045296">
    <property type="term" value="F:cadherin binding"/>
    <property type="evidence" value="ECO:0007669"/>
    <property type="project" value="TreeGrafter"/>
</dbReference>
<dbReference type="GO" id="GO:0008013">
    <property type="term" value="F:beta-catenin binding"/>
    <property type="evidence" value="ECO:0007669"/>
    <property type="project" value="TreeGrafter"/>
</dbReference>
<dbReference type="OrthoDB" id="8481600at2"/>
<evidence type="ECO:0000256" key="2">
    <source>
        <dbReference type="ARBA" id="ARBA00022737"/>
    </source>
</evidence>
<dbReference type="PANTHER" id="PTHR24027">
    <property type="entry name" value="CADHERIN-23"/>
    <property type="match status" value="1"/>
</dbReference>
<dbReference type="InterPro" id="IPR002126">
    <property type="entry name" value="Cadherin-like_dom"/>
</dbReference>